<dbReference type="Gene3D" id="3.30.450.20">
    <property type="entry name" value="PAS domain"/>
    <property type="match status" value="3"/>
</dbReference>
<dbReference type="PANTHER" id="PTHR44757:SF2">
    <property type="entry name" value="BIOFILM ARCHITECTURE MAINTENANCE PROTEIN MBAA"/>
    <property type="match status" value="1"/>
</dbReference>
<dbReference type="PROSITE" id="PS50112">
    <property type="entry name" value="PAS"/>
    <property type="match status" value="3"/>
</dbReference>
<dbReference type="Gene3D" id="3.30.450.40">
    <property type="match status" value="1"/>
</dbReference>
<feature type="domain" description="EAL" evidence="4">
    <location>
        <begin position="822"/>
        <end position="1076"/>
    </location>
</feature>
<dbReference type="Pfam" id="PF13185">
    <property type="entry name" value="GAF_2"/>
    <property type="match status" value="1"/>
</dbReference>
<dbReference type="Pfam" id="PF00990">
    <property type="entry name" value="GGDEF"/>
    <property type="match status" value="1"/>
</dbReference>
<reference evidence="6" key="1">
    <citation type="submission" date="2019-06" db="EMBL/GenBank/DDBJ databases">
        <authorList>
            <person name="Murdoch R.W."/>
            <person name="Fathepure B."/>
        </authorList>
    </citation>
    <scope>NUCLEOTIDE SEQUENCE</scope>
</reference>
<dbReference type="InterPro" id="IPR003018">
    <property type="entry name" value="GAF"/>
</dbReference>
<dbReference type="SUPFAM" id="SSF55785">
    <property type="entry name" value="PYP-like sensor domain (PAS domain)"/>
    <property type="match status" value="3"/>
</dbReference>
<feature type="domain" description="PAS" evidence="2">
    <location>
        <begin position="220"/>
        <end position="263"/>
    </location>
</feature>
<dbReference type="CDD" id="cd00130">
    <property type="entry name" value="PAS"/>
    <property type="match status" value="3"/>
</dbReference>
<feature type="transmembrane region" description="Helical" evidence="1">
    <location>
        <begin position="24"/>
        <end position="44"/>
    </location>
</feature>
<dbReference type="NCBIfam" id="TIGR00254">
    <property type="entry name" value="GGDEF"/>
    <property type="match status" value="1"/>
</dbReference>
<name>A0A5B8RIW9_9ZZZZ</name>
<keyword evidence="1" id="KW-1133">Transmembrane helix</keyword>
<feature type="transmembrane region" description="Helical" evidence="1">
    <location>
        <begin position="64"/>
        <end position="84"/>
    </location>
</feature>
<dbReference type="InterPro" id="IPR035919">
    <property type="entry name" value="EAL_sf"/>
</dbReference>
<accession>A0A5B8RIW9</accession>
<evidence type="ECO:0000313" key="6">
    <source>
        <dbReference type="EMBL" id="QEA07005.1"/>
    </source>
</evidence>
<feature type="domain" description="GGDEF" evidence="5">
    <location>
        <begin position="680"/>
        <end position="813"/>
    </location>
</feature>
<dbReference type="CDD" id="cd01948">
    <property type="entry name" value="EAL"/>
    <property type="match status" value="1"/>
</dbReference>
<keyword evidence="1" id="KW-0812">Transmembrane</keyword>
<keyword evidence="1" id="KW-0472">Membrane</keyword>
<evidence type="ECO:0000256" key="1">
    <source>
        <dbReference type="SAM" id="Phobius"/>
    </source>
</evidence>
<dbReference type="Pfam" id="PF13426">
    <property type="entry name" value="PAS_9"/>
    <property type="match status" value="3"/>
</dbReference>
<dbReference type="PROSITE" id="PS50883">
    <property type="entry name" value="EAL"/>
    <property type="match status" value="1"/>
</dbReference>
<protein>
    <recommendedName>
        <fullName evidence="7">EAL domain</fullName>
    </recommendedName>
</protein>
<dbReference type="InterPro" id="IPR029787">
    <property type="entry name" value="Nucleotide_cyclase"/>
</dbReference>
<evidence type="ECO:0000259" key="5">
    <source>
        <dbReference type="PROSITE" id="PS50887"/>
    </source>
</evidence>
<evidence type="ECO:0000259" key="3">
    <source>
        <dbReference type="PROSITE" id="PS50113"/>
    </source>
</evidence>
<dbReference type="SMART" id="SM00086">
    <property type="entry name" value="PAC"/>
    <property type="match status" value="3"/>
</dbReference>
<feature type="domain" description="PAC" evidence="3">
    <location>
        <begin position="596"/>
        <end position="648"/>
    </location>
</feature>
<evidence type="ECO:0000259" key="2">
    <source>
        <dbReference type="PROSITE" id="PS50112"/>
    </source>
</evidence>
<dbReference type="Gene3D" id="3.20.20.450">
    <property type="entry name" value="EAL domain"/>
    <property type="match status" value="1"/>
</dbReference>
<dbReference type="Pfam" id="PF00563">
    <property type="entry name" value="EAL"/>
    <property type="match status" value="1"/>
</dbReference>
<dbReference type="InterPro" id="IPR043128">
    <property type="entry name" value="Rev_trsase/Diguanyl_cyclase"/>
</dbReference>
<dbReference type="CDD" id="cd01949">
    <property type="entry name" value="GGDEF"/>
    <property type="match status" value="1"/>
</dbReference>
<dbReference type="InterPro" id="IPR001633">
    <property type="entry name" value="EAL_dom"/>
</dbReference>
<dbReference type="InterPro" id="IPR035965">
    <property type="entry name" value="PAS-like_dom_sf"/>
</dbReference>
<proteinExistence type="predicted"/>
<feature type="domain" description="PAS" evidence="2">
    <location>
        <begin position="99"/>
        <end position="155"/>
    </location>
</feature>
<feature type="domain" description="PAC" evidence="3">
    <location>
        <begin position="292"/>
        <end position="342"/>
    </location>
</feature>
<dbReference type="InterPro" id="IPR000160">
    <property type="entry name" value="GGDEF_dom"/>
</dbReference>
<dbReference type="InterPro" id="IPR000014">
    <property type="entry name" value="PAS"/>
</dbReference>
<dbReference type="InterPro" id="IPR029016">
    <property type="entry name" value="GAF-like_dom_sf"/>
</dbReference>
<dbReference type="SMART" id="SM00091">
    <property type="entry name" value="PAS"/>
    <property type="match status" value="3"/>
</dbReference>
<dbReference type="SMART" id="SM00052">
    <property type="entry name" value="EAL"/>
    <property type="match status" value="1"/>
</dbReference>
<dbReference type="SMART" id="SM00065">
    <property type="entry name" value="GAF"/>
    <property type="match status" value="1"/>
</dbReference>
<dbReference type="InterPro" id="IPR052155">
    <property type="entry name" value="Biofilm_reg_signaling"/>
</dbReference>
<dbReference type="AlphaFoldDB" id="A0A5B8RIW9"/>
<dbReference type="NCBIfam" id="TIGR00229">
    <property type="entry name" value="sensory_box"/>
    <property type="match status" value="3"/>
</dbReference>
<dbReference type="PROSITE" id="PS50113">
    <property type="entry name" value="PAC"/>
    <property type="match status" value="3"/>
</dbReference>
<dbReference type="SUPFAM" id="SSF55781">
    <property type="entry name" value="GAF domain-like"/>
    <property type="match status" value="1"/>
</dbReference>
<feature type="domain" description="PAC" evidence="3">
    <location>
        <begin position="171"/>
        <end position="223"/>
    </location>
</feature>
<evidence type="ECO:0008006" key="7">
    <source>
        <dbReference type="Google" id="ProtNLM"/>
    </source>
</evidence>
<dbReference type="InterPro" id="IPR000700">
    <property type="entry name" value="PAS-assoc_C"/>
</dbReference>
<dbReference type="SMART" id="SM00267">
    <property type="entry name" value="GGDEF"/>
    <property type="match status" value="1"/>
</dbReference>
<dbReference type="PANTHER" id="PTHR44757">
    <property type="entry name" value="DIGUANYLATE CYCLASE DGCP"/>
    <property type="match status" value="1"/>
</dbReference>
<dbReference type="SUPFAM" id="SSF141868">
    <property type="entry name" value="EAL domain-like"/>
    <property type="match status" value="1"/>
</dbReference>
<gene>
    <name evidence="6" type="ORF">KBTEX_03349</name>
</gene>
<feature type="domain" description="PAS" evidence="2">
    <location>
        <begin position="523"/>
        <end position="569"/>
    </location>
</feature>
<sequence length="1076" mass="119331">MTVSPGELAKGAAARETRKGRSPWRTAAVIAGGYLAFGLLWILISDWLLALMAPGEAALSEWQTYKGMAFVALSAGVIAVLALAEARRARRVDVFWHGIIDGAREGFWMVDPNGRTVEVNATLAERLGYSRETMRGRPPFEFADPASRADFQHQVGHDGLPGLRHQDAAPRRYEVTLLSRDGERVPALFHATSLYDEHGHLTGSYAFVTDLTEHRRRERELELARYALEHSFDAILRVAPDGRIVDANRAACTMLGYTRDELLALAIPDVNTDYTRENWTAHWEAVRQQRIMRLETRDRRKDGTTVPVEVGISMLTYGGETFMISVLRDLTEREHNEARLRRTNRALRSLSRANAALIHAEDVDGLLLGVCRALTDTDDGYPLAWVGWAEEDEARSIRAVAASGDGADYLRAIRVSWAGDDFHGQGPAGTAVRTGSMQRIDSIEDDPGFRPWREAATSHGLHAVIAVPIVLDGQPRGVLSVYADIANAFGDAEADLLRELADDIAFGVEALRIRAEHERQLSELRLAATVFEHSAEGIVVTDPQQRIVAVNQAFTRITGYPESEAVGETPALLHSGVQSTEFYRNMWRELTGRGVWQGQIWNRRRNGETYPEWLTITEVRSDDGALENYVAVFADITEAHQAQEELTYRTYHDHLTGLPNRAFFRERLEHALATADRRGRTLAVVLLDLEGFGAINDSLGPEAGDTVLRQAAERLGAHLDADDTLSRPGGDEFWILLENIGRHHQADHELQRLIDALADPLTVSGQTLRLAASVGVALAPTDGRTTDELLTRAATALHRAQQSGRRRIEYFQADMHEQVQRRVRLEEALKVAIDAGELRLWYQPQVDLDSGETVAVEALVRWQHPEWGLVPPAEFIPLAEETGLVVPLGEWVLHEAIAQCAEWRRRGLPVQRIGVNVAAAQLQAADWPDRVAAALDRGGLAPEGLELEITEQGFLADVGATMANIDRLVDMGIQLAIDDFGTGYSSLAYLKRVRARTLKIDKAFIRGLPDDEHDRSIVKAILAVAQAMDMDVLPEGVETMAQAEWLHTHGVHLVQGFLYGRPQPAEALEDGLARRH</sequence>
<dbReference type="Gene3D" id="3.30.70.270">
    <property type="match status" value="1"/>
</dbReference>
<dbReference type="EMBL" id="MN079192">
    <property type="protein sequence ID" value="QEA07005.1"/>
    <property type="molecule type" value="Genomic_DNA"/>
</dbReference>
<organism evidence="6">
    <name type="scientific">uncultured organism</name>
    <dbReference type="NCBI Taxonomy" id="155900"/>
    <lineage>
        <taxon>unclassified sequences</taxon>
        <taxon>environmental samples</taxon>
    </lineage>
</organism>
<dbReference type="SUPFAM" id="SSF55073">
    <property type="entry name" value="Nucleotide cyclase"/>
    <property type="match status" value="1"/>
</dbReference>
<evidence type="ECO:0000259" key="4">
    <source>
        <dbReference type="PROSITE" id="PS50883"/>
    </source>
</evidence>
<dbReference type="InterPro" id="IPR001610">
    <property type="entry name" value="PAC"/>
</dbReference>
<dbReference type="PROSITE" id="PS50887">
    <property type="entry name" value="GGDEF"/>
    <property type="match status" value="1"/>
</dbReference>